<accession>K9EXM2</accession>
<dbReference type="CDD" id="cd01043">
    <property type="entry name" value="DPS"/>
    <property type="match status" value="1"/>
</dbReference>
<dbReference type="PROSITE" id="PS00819">
    <property type="entry name" value="DPS_2"/>
    <property type="match status" value="1"/>
</dbReference>
<dbReference type="STRING" id="883081.HMPREF9698_00450"/>
<dbReference type="Pfam" id="PF00210">
    <property type="entry name" value="Ferritin"/>
    <property type="match status" value="1"/>
</dbReference>
<protein>
    <recommendedName>
        <fullName evidence="3">Ferritin/DPS domain-containing protein</fullName>
    </recommendedName>
</protein>
<dbReference type="GO" id="GO:0016722">
    <property type="term" value="F:oxidoreductase activity, acting on metal ions"/>
    <property type="evidence" value="ECO:0007669"/>
    <property type="project" value="InterPro"/>
</dbReference>
<dbReference type="InterPro" id="IPR009078">
    <property type="entry name" value="Ferritin-like_SF"/>
</dbReference>
<dbReference type="AlphaFoldDB" id="K9EXM2"/>
<comment type="similarity">
    <text evidence="1 2">Belongs to the Dps family.</text>
</comment>
<organism evidence="4 5">
    <name type="scientific">Alloiococcus otitis ATCC 51267</name>
    <dbReference type="NCBI Taxonomy" id="883081"/>
    <lineage>
        <taxon>Bacteria</taxon>
        <taxon>Bacillati</taxon>
        <taxon>Bacillota</taxon>
        <taxon>Bacilli</taxon>
        <taxon>Lactobacillales</taxon>
        <taxon>Carnobacteriaceae</taxon>
        <taxon>Alloiococcus</taxon>
    </lineage>
</organism>
<dbReference type="PANTHER" id="PTHR42932:SF1">
    <property type="entry name" value="GENERAL STRESS PROTEIN 20U"/>
    <property type="match status" value="1"/>
</dbReference>
<comment type="caution">
    <text evidence="4">The sequence shown here is derived from an EMBL/GenBank/DDBJ whole genome shotgun (WGS) entry which is preliminary data.</text>
</comment>
<dbReference type="PANTHER" id="PTHR42932">
    <property type="entry name" value="GENERAL STRESS PROTEIN 20U"/>
    <property type="match status" value="1"/>
</dbReference>
<feature type="domain" description="Ferritin/DPS" evidence="3">
    <location>
        <begin position="7"/>
        <end position="148"/>
    </location>
</feature>
<dbReference type="OrthoDB" id="9797023at2"/>
<proteinExistence type="inferred from homology"/>
<evidence type="ECO:0000256" key="1">
    <source>
        <dbReference type="ARBA" id="ARBA00009497"/>
    </source>
</evidence>
<dbReference type="InterPro" id="IPR002177">
    <property type="entry name" value="DPS_DNA-bd"/>
</dbReference>
<evidence type="ECO:0000256" key="2">
    <source>
        <dbReference type="RuleBase" id="RU003875"/>
    </source>
</evidence>
<dbReference type="PRINTS" id="PR01346">
    <property type="entry name" value="HELNAPAPROT"/>
</dbReference>
<sequence>MSDNVKEILNQVVATQGLLYTKLHQYHWYVKGPQFFSLHEEYEDLYKKTAEDFDEVAERLLIIGGHPYATLKEFIDNSIIEENTANTKLGEEETVRASVKDLKAYTDLLDKAVKLTDEEGDDVSNDLLIAVKTDVDEAIWMLQAFLGNEATDQVN</sequence>
<dbReference type="eggNOG" id="COG0783">
    <property type="taxonomic scope" value="Bacteria"/>
</dbReference>
<dbReference type="EMBL" id="AGXA01000007">
    <property type="protein sequence ID" value="EKU93970.1"/>
    <property type="molecule type" value="Genomic_DNA"/>
</dbReference>
<dbReference type="Proteomes" id="UP000009875">
    <property type="component" value="Unassembled WGS sequence"/>
</dbReference>
<dbReference type="PATRIC" id="fig|883081.3.peg.450"/>
<evidence type="ECO:0000313" key="4">
    <source>
        <dbReference type="EMBL" id="EKU93970.1"/>
    </source>
</evidence>
<dbReference type="PROSITE" id="PS00818">
    <property type="entry name" value="DPS_1"/>
    <property type="match status" value="1"/>
</dbReference>
<keyword evidence="5" id="KW-1185">Reference proteome</keyword>
<dbReference type="GO" id="GO:0008199">
    <property type="term" value="F:ferric iron binding"/>
    <property type="evidence" value="ECO:0007669"/>
    <property type="project" value="InterPro"/>
</dbReference>
<dbReference type="SUPFAM" id="SSF47240">
    <property type="entry name" value="Ferritin-like"/>
    <property type="match status" value="1"/>
</dbReference>
<dbReference type="InterPro" id="IPR012347">
    <property type="entry name" value="Ferritin-like"/>
</dbReference>
<evidence type="ECO:0000259" key="3">
    <source>
        <dbReference type="Pfam" id="PF00210"/>
    </source>
</evidence>
<dbReference type="RefSeq" id="WP_003776931.1">
    <property type="nucleotide sequence ID" value="NZ_JH992957.1"/>
</dbReference>
<evidence type="ECO:0000313" key="5">
    <source>
        <dbReference type="Proteomes" id="UP000009875"/>
    </source>
</evidence>
<dbReference type="InterPro" id="IPR023188">
    <property type="entry name" value="DPS_DNA-bd_CS"/>
</dbReference>
<gene>
    <name evidence="4" type="ORF">HMPREF9698_00450</name>
</gene>
<name>K9EXM2_9LACT</name>
<dbReference type="PIRSF" id="PIRSF005900">
    <property type="entry name" value="Dps"/>
    <property type="match status" value="1"/>
</dbReference>
<reference evidence="4 5" key="1">
    <citation type="submission" date="2012-09" db="EMBL/GenBank/DDBJ databases">
        <title>The Genome Sequence of Alloiococcus otitis ATCC 51267.</title>
        <authorList>
            <consortium name="The Broad Institute Genome Sequencing Platform"/>
            <person name="Earl A."/>
            <person name="Ward D."/>
            <person name="Feldgarden M."/>
            <person name="Gevers D."/>
            <person name="Huys G."/>
            <person name="Walker B."/>
            <person name="Young S.K."/>
            <person name="Zeng Q."/>
            <person name="Gargeya S."/>
            <person name="Fitzgerald M."/>
            <person name="Haas B."/>
            <person name="Abouelleil A."/>
            <person name="Alvarado L."/>
            <person name="Arachchi H.M."/>
            <person name="Berlin A.M."/>
            <person name="Chapman S.B."/>
            <person name="Goldberg J."/>
            <person name="Griggs A."/>
            <person name="Gujja S."/>
            <person name="Hansen M."/>
            <person name="Howarth C."/>
            <person name="Imamovic A."/>
            <person name="Larimer J."/>
            <person name="McCowen C."/>
            <person name="Montmayeur A."/>
            <person name="Murphy C."/>
            <person name="Neiman D."/>
            <person name="Pearson M."/>
            <person name="Priest M."/>
            <person name="Roberts A."/>
            <person name="Saif S."/>
            <person name="Shea T."/>
            <person name="Sisk P."/>
            <person name="Sykes S."/>
            <person name="Wortman J."/>
            <person name="Nusbaum C."/>
            <person name="Birren B."/>
        </authorList>
    </citation>
    <scope>NUCLEOTIDE SEQUENCE [LARGE SCALE GENOMIC DNA]</scope>
    <source>
        <strain evidence="4 5">ATCC 51267</strain>
    </source>
</reference>
<dbReference type="InterPro" id="IPR008331">
    <property type="entry name" value="Ferritin_DPS_dom"/>
</dbReference>
<dbReference type="HOGENOM" id="CLU_098183_2_2_9"/>
<dbReference type="Gene3D" id="1.20.1260.10">
    <property type="match status" value="1"/>
</dbReference>